<sequence>MGEWAAAAGVADGAEVRRRLALGLQAREHMVNCNMRLVVSIAKKYVGRGLALQDLVAEGMVGLQRAVDKFDASTRLQVTPAYAHWWIRQSVTRAISDQARVVRLPVHLHEAMGKVRRAEQALWDETGLLPAPQAVADRCGLTHSKLMALYKSFRAPTSRDGVPTLGAGSVDAKAPGEQWVEEVGEEDPAELAHHRMMKEDLNHVLLTLTERECGIIKMRYGLDDGEEKTLEEVGRAFNVTRERIRQIEAKAIRKLRSPSRVGQLVTY</sequence>
<keyword evidence="8" id="KW-1185">Reference proteome</keyword>
<feature type="domain" description="RNA polymerase sigma-70" evidence="6">
    <location>
        <begin position="229"/>
        <end position="255"/>
    </location>
</feature>
<evidence type="ECO:0000256" key="5">
    <source>
        <dbReference type="ARBA" id="ARBA00023163"/>
    </source>
</evidence>
<dbReference type="InterPro" id="IPR007630">
    <property type="entry name" value="RNA_pol_sigma70_r4"/>
</dbReference>
<dbReference type="Proteomes" id="UP000008141">
    <property type="component" value="Unassembled WGS sequence"/>
</dbReference>
<evidence type="ECO:0000259" key="6">
    <source>
        <dbReference type="PROSITE" id="PS00716"/>
    </source>
</evidence>
<proteinExistence type="inferred from homology"/>
<reference evidence="7 8" key="1">
    <citation type="journal article" date="2010" name="Plant Cell">
        <title>The Chlorella variabilis NC64A genome reveals adaptation to photosymbiosis, coevolution with viruses, and cryptic sex.</title>
        <authorList>
            <person name="Blanc G."/>
            <person name="Duncan G."/>
            <person name="Agarkova I."/>
            <person name="Borodovsky M."/>
            <person name="Gurnon J."/>
            <person name="Kuo A."/>
            <person name="Lindquist E."/>
            <person name="Lucas S."/>
            <person name="Pangilinan J."/>
            <person name="Polle J."/>
            <person name="Salamov A."/>
            <person name="Terry A."/>
            <person name="Yamada T."/>
            <person name="Dunigan D.D."/>
            <person name="Grigoriev I.V."/>
            <person name="Claverie J.M."/>
            <person name="Van Etten J.L."/>
        </authorList>
    </citation>
    <scope>NUCLEOTIDE SEQUENCE [LARGE SCALE GENOMIC DNA]</scope>
    <source>
        <strain evidence="7 8">NC64A</strain>
    </source>
</reference>
<dbReference type="GO" id="GO:0003677">
    <property type="term" value="F:DNA binding"/>
    <property type="evidence" value="ECO:0007669"/>
    <property type="project" value="UniProtKB-KW"/>
</dbReference>
<dbReference type="OMA" id="RVQREFN"/>
<dbReference type="InterPro" id="IPR013325">
    <property type="entry name" value="RNA_pol_sigma_r2"/>
</dbReference>
<dbReference type="GO" id="GO:0016987">
    <property type="term" value="F:sigma factor activity"/>
    <property type="evidence" value="ECO:0007669"/>
    <property type="project" value="UniProtKB-KW"/>
</dbReference>
<dbReference type="OrthoDB" id="206108at2759"/>
<organism evidence="8">
    <name type="scientific">Chlorella variabilis</name>
    <name type="common">Green alga</name>
    <dbReference type="NCBI Taxonomy" id="554065"/>
    <lineage>
        <taxon>Eukaryota</taxon>
        <taxon>Viridiplantae</taxon>
        <taxon>Chlorophyta</taxon>
        <taxon>core chlorophytes</taxon>
        <taxon>Trebouxiophyceae</taxon>
        <taxon>Chlorellales</taxon>
        <taxon>Chlorellaceae</taxon>
        <taxon>Chlorella clade</taxon>
        <taxon>Chlorella</taxon>
    </lineage>
</organism>
<keyword evidence="3" id="KW-0731">Sigma factor</keyword>
<dbReference type="InterPro" id="IPR000943">
    <property type="entry name" value="RNA_pol_sigma70"/>
</dbReference>
<dbReference type="eggNOG" id="ENOG502QVXR">
    <property type="taxonomic scope" value="Eukaryota"/>
</dbReference>
<dbReference type="InterPro" id="IPR014284">
    <property type="entry name" value="RNA_pol_sigma-70_dom"/>
</dbReference>
<dbReference type="SUPFAM" id="SSF88659">
    <property type="entry name" value="Sigma3 and sigma4 domains of RNA polymerase sigma factors"/>
    <property type="match status" value="2"/>
</dbReference>
<gene>
    <name evidence="7" type="ORF">CHLNCDRAFT_35462</name>
</gene>
<dbReference type="Pfam" id="PF04545">
    <property type="entry name" value="Sigma70_r4"/>
    <property type="match status" value="1"/>
</dbReference>
<dbReference type="PRINTS" id="PR00046">
    <property type="entry name" value="SIGMA70FCT"/>
</dbReference>
<dbReference type="Gene3D" id="1.10.10.10">
    <property type="entry name" value="Winged helix-like DNA-binding domain superfamily/Winged helix DNA-binding domain"/>
    <property type="match status" value="2"/>
</dbReference>
<name>E1ZEW9_CHLVA</name>
<evidence type="ECO:0000256" key="3">
    <source>
        <dbReference type="ARBA" id="ARBA00023082"/>
    </source>
</evidence>
<dbReference type="NCBIfam" id="TIGR02937">
    <property type="entry name" value="sigma70-ECF"/>
    <property type="match status" value="1"/>
</dbReference>
<dbReference type="PANTHER" id="PTHR30603">
    <property type="entry name" value="RNA POLYMERASE SIGMA FACTOR RPO"/>
    <property type="match status" value="1"/>
</dbReference>
<dbReference type="PANTHER" id="PTHR30603:SF47">
    <property type="entry name" value="RNA POLYMERASE SIGMA FACTOR SIGD, CHLOROPLASTIC"/>
    <property type="match status" value="1"/>
</dbReference>
<dbReference type="STRING" id="554065.E1ZEW9"/>
<dbReference type="CDD" id="cd06171">
    <property type="entry name" value="Sigma70_r4"/>
    <property type="match status" value="1"/>
</dbReference>
<dbReference type="EMBL" id="GL433844">
    <property type="protein sequence ID" value="EFN55731.1"/>
    <property type="molecule type" value="Genomic_DNA"/>
</dbReference>
<evidence type="ECO:0000256" key="2">
    <source>
        <dbReference type="ARBA" id="ARBA00023015"/>
    </source>
</evidence>
<keyword evidence="2" id="KW-0805">Transcription regulation</keyword>
<dbReference type="Gene3D" id="1.10.601.10">
    <property type="entry name" value="RNA Polymerase Primary Sigma Factor"/>
    <property type="match status" value="1"/>
</dbReference>
<accession>E1ZEW9</accession>
<dbReference type="InParanoid" id="E1ZEW9"/>
<keyword evidence="5" id="KW-0804">Transcription</keyword>
<keyword evidence="4" id="KW-0238">DNA-binding</keyword>
<evidence type="ECO:0000313" key="7">
    <source>
        <dbReference type="EMBL" id="EFN55731.1"/>
    </source>
</evidence>
<protein>
    <recommendedName>
        <fullName evidence="6">RNA polymerase sigma-70 domain-containing protein</fullName>
    </recommendedName>
</protein>
<dbReference type="GO" id="GO:0006352">
    <property type="term" value="P:DNA-templated transcription initiation"/>
    <property type="evidence" value="ECO:0007669"/>
    <property type="project" value="InterPro"/>
</dbReference>
<dbReference type="AlphaFoldDB" id="E1ZEW9"/>
<dbReference type="PROSITE" id="PS00716">
    <property type="entry name" value="SIGMA70_2"/>
    <property type="match status" value="1"/>
</dbReference>
<dbReference type="KEGG" id="cvr:CHLNCDRAFT_35462"/>
<dbReference type="FunCoup" id="E1ZEW9">
    <property type="interactions" value="522"/>
</dbReference>
<comment type="similarity">
    <text evidence="1">Belongs to the sigma-70 factor family.</text>
</comment>
<dbReference type="InterPro" id="IPR050239">
    <property type="entry name" value="Sigma-70_RNA_pol_init_factors"/>
</dbReference>
<dbReference type="RefSeq" id="XP_005847833.1">
    <property type="nucleotide sequence ID" value="XM_005847771.1"/>
</dbReference>
<evidence type="ECO:0000256" key="1">
    <source>
        <dbReference type="ARBA" id="ARBA00007788"/>
    </source>
</evidence>
<dbReference type="GeneID" id="17354874"/>
<dbReference type="InterPro" id="IPR013324">
    <property type="entry name" value="RNA_pol_sigma_r3/r4-like"/>
</dbReference>
<evidence type="ECO:0000256" key="4">
    <source>
        <dbReference type="ARBA" id="ARBA00023125"/>
    </source>
</evidence>
<dbReference type="InterPro" id="IPR036388">
    <property type="entry name" value="WH-like_DNA-bd_sf"/>
</dbReference>
<evidence type="ECO:0000313" key="8">
    <source>
        <dbReference type="Proteomes" id="UP000008141"/>
    </source>
</evidence>
<dbReference type="SUPFAM" id="SSF88946">
    <property type="entry name" value="Sigma2 domain of RNA polymerase sigma factors"/>
    <property type="match status" value="1"/>
</dbReference>
<dbReference type="InterPro" id="IPR007627">
    <property type="entry name" value="RNA_pol_sigma70_r2"/>
</dbReference>
<dbReference type="Pfam" id="PF04542">
    <property type="entry name" value="Sigma70_r2"/>
    <property type="match status" value="1"/>
</dbReference>